<dbReference type="Proteomes" id="UP000192656">
    <property type="component" value="Unassembled WGS sequence"/>
</dbReference>
<proteinExistence type="predicted"/>
<reference evidence="1 2" key="1">
    <citation type="submission" date="2017-04" db="EMBL/GenBank/DDBJ databases">
        <authorList>
            <person name="Afonso C.L."/>
            <person name="Miller P.J."/>
            <person name="Scott M.A."/>
            <person name="Spackman E."/>
            <person name="Goraichik I."/>
            <person name="Dimitrov K.M."/>
            <person name="Suarez D.L."/>
            <person name="Swayne D.E."/>
        </authorList>
    </citation>
    <scope>NUCLEOTIDE SEQUENCE [LARGE SCALE GENOMIC DNA]</scope>
    <source>
        <strain evidence="1 2">CGMCC 1.10972</strain>
    </source>
</reference>
<protein>
    <submittedName>
        <fullName evidence="1">Phage major capsid protein E</fullName>
    </submittedName>
</protein>
<dbReference type="AlphaFoldDB" id="A0A1W2EJX7"/>
<keyword evidence="2" id="KW-1185">Reference proteome</keyword>
<dbReference type="Pfam" id="PF03864">
    <property type="entry name" value="Phage_cap_E"/>
    <property type="match status" value="1"/>
</dbReference>
<dbReference type="InterPro" id="IPR005564">
    <property type="entry name" value="Major_capsid_GpE"/>
</dbReference>
<dbReference type="OrthoDB" id="6388191at2"/>
<accession>A0A1W2EJX7</accession>
<name>A0A1W2EJX7_9HYPH</name>
<dbReference type="RefSeq" id="WP_084412412.1">
    <property type="nucleotide sequence ID" value="NZ_FWXR01000027.1"/>
</dbReference>
<dbReference type="STRING" id="937218.SAMN06297251_12730"/>
<sequence>MALVTNIFAQNAWGVVEFHEDIVEKIEFKPQMLGSLGLFEPIYSRSRTIAIAKKDGTMSLIPTSQLGEPPAELVPKGAKVQKFDTVRLAKGSTVFAAELAAVTALPFELQTREVAQEISDRTGSIMDDLELTWEHMRFGAIQGKVLDADGSTVILDWFDFWGVAEPAEVNFALDTETTDVRKKCRDIKRAMAVASKGNWTPSARVGALCGSSFYDSLVNHKQIKETKLGTERAVTLEGIEGFSAIEIEGIVFIDYRGTDDGSTIAIGTDKARFFPIGMRGAFKVAYSPANEFKPYLNQRGREYYGLLLADPSGREAWDRVELYSYPMFVCTLPETLLRARKS</sequence>
<dbReference type="EMBL" id="FWXR01000027">
    <property type="protein sequence ID" value="SMD10051.1"/>
    <property type="molecule type" value="Genomic_DNA"/>
</dbReference>
<evidence type="ECO:0000313" key="1">
    <source>
        <dbReference type="EMBL" id="SMD10051.1"/>
    </source>
</evidence>
<organism evidence="1 2">
    <name type="scientific">Fulvimarina manganoxydans</name>
    <dbReference type="NCBI Taxonomy" id="937218"/>
    <lineage>
        <taxon>Bacteria</taxon>
        <taxon>Pseudomonadati</taxon>
        <taxon>Pseudomonadota</taxon>
        <taxon>Alphaproteobacteria</taxon>
        <taxon>Hyphomicrobiales</taxon>
        <taxon>Aurantimonadaceae</taxon>
        <taxon>Fulvimarina</taxon>
    </lineage>
</organism>
<evidence type="ECO:0000313" key="2">
    <source>
        <dbReference type="Proteomes" id="UP000192656"/>
    </source>
</evidence>
<gene>
    <name evidence="1" type="ORF">SAMN06297251_12730</name>
</gene>